<feature type="domain" description="Retrovirus-related Pol polyprotein from transposon TNT 1-94-like beta-barrel" evidence="1">
    <location>
        <begin position="217"/>
        <end position="258"/>
    </location>
</feature>
<organism evidence="2 3">
    <name type="scientific">Vitis vinifera</name>
    <name type="common">Grape</name>
    <dbReference type="NCBI Taxonomy" id="29760"/>
    <lineage>
        <taxon>Eukaryota</taxon>
        <taxon>Viridiplantae</taxon>
        <taxon>Streptophyta</taxon>
        <taxon>Embryophyta</taxon>
        <taxon>Tracheophyta</taxon>
        <taxon>Spermatophyta</taxon>
        <taxon>Magnoliopsida</taxon>
        <taxon>eudicotyledons</taxon>
        <taxon>Gunneridae</taxon>
        <taxon>Pentapetalae</taxon>
        <taxon>rosids</taxon>
        <taxon>Vitales</taxon>
        <taxon>Vitaceae</taxon>
        <taxon>Viteae</taxon>
        <taxon>Vitis</taxon>
    </lineage>
</organism>
<dbReference type="Pfam" id="PF22936">
    <property type="entry name" value="Pol_BBD"/>
    <property type="match status" value="1"/>
</dbReference>
<sequence length="261" mass="29192">MQCAICSRKRSETWNTCESDTDSYKLCWGGGGEENMRRDGDFPFTLDDDALFFCNVSSDEMYLRIEELASLLGSRVGKLPSIYLGFPSGGKINPFGEQFIHFAHLPFVTIRYAKGGSYEIRKDVTGLLVKGSKLQLLANPQTRKVADLETNKVRITSSYREQFSRPDTSRFSKEQLEHLYKLLHQTRSSQTLIPTSSHAKKGSPLSALTPLKHSIPWIIDSGASDHMTDLSQLFTSHTPCLDHLKVRITDGCLSPVAGRCP</sequence>
<evidence type="ECO:0000313" key="3">
    <source>
        <dbReference type="Proteomes" id="UP000288805"/>
    </source>
</evidence>
<evidence type="ECO:0000313" key="2">
    <source>
        <dbReference type="EMBL" id="RVX15693.1"/>
    </source>
</evidence>
<dbReference type="InterPro" id="IPR054722">
    <property type="entry name" value="PolX-like_BBD"/>
</dbReference>
<reference evidence="2 3" key="1">
    <citation type="journal article" date="2018" name="PLoS Genet.">
        <title>Population sequencing reveals clonal diversity and ancestral inbreeding in the grapevine cultivar Chardonnay.</title>
        <authorList>
            <person name="Roach M.J."/>
            <person name="Johnson D.L."/>
            <person name="Bohlmann J."/>
            <person name="van Vuuren H.J."/>
            <person name="Jones S.J."/>
            <person name="Pretorius I.S."/>
            <person name="Schmidt S.A."/>
            <person name="Borneman A.R."/>
        </authorList>
    </citation>
    <scope>NUCLEOTIDE SEQUENCE [LARGE SCALE GENOMIC DNA]</scope>
    <source>
        <strain evidence="3">cv. Chardonnay</strain>
        <tissue evidence="2">Leaf</tissue>
    </source>
</reference>
<dbReference type="EMBL" id="QGNW01000018">
    <property type="protein sequence ID" value="RVX15693.1"/>
    <property type="molecule type" value="Genomic_DNA"/>
</dbReference>
<accession>A0A438K3B8</accession>
<dbReference type="AlphaFoldDB" id="A0A438K3B8"/>
<evidence type="ECO:0000259" key="1">
    <source>
        <dbReference type="Pfam" id="PF22936"/>
    </source>
</evidence>
<gene>
    <name evidence="2" type="ORF">CK203_009208</name>
</gene>
<name>A0A438K3B8_VITVI</name>
<dbReference type="Proteomes" id="UP000288805">
    <property type="component" value="Unassembled WGS sequence"/>
</dbReference>
<proteinExistence type="predicted"/>
<protein>
    <recommendedName>
        <fullName evidence="1">Retrovirus-related Pol polyprotein from transposon TNT 1-94-like beta-barrel domain-containing protein</fullName>
    </recommendedName>
</protein>
<comment type="caution">
    <text evidence="2">The sequence shown here is derived from an EMBL/GenBank/DDBJ whole genome shotgun (WGS) entry which is preliminary data.</text>
</comment>